<organism evidence="1 2">
    <name type="scientific">Saonia flava</name>
    <dbReference type="NCBI Taxonomy" id="523696"/>
    <lineage>
        <taxon>Bacteria</taxon>
        <taxon>Pseudomonadati</taxon>
        <taxon>Bacteroidota</taxon>
        <taxon>Flavobacteriia</taxon>
        <taxon>Flavobacteriales</taxon>
        <taxon>Flavobacteriaceae</taxon>
        <taxon>Saonia</taxon>
    </lineage>
</organism>
<dbReference type="Proteomes" id="UP000590442">
    <property type="component" value="Unassembled WGS sequence"/>
</dbReference>
<protein>
    <submittedName>
        <fullName evidence="1">Uncharacterized protein</fullName>
    </submittedName>
</protein>
<accession>A0A846QXK9</accession>
<dbReference type="RefSeq" id="WP_167961136.1">
    <property type="nucleotide sequence ID" value="NZ_JAATJJ010000001.1"/>
</dbReference>
<sequence length="70" mass="8095">MGTHQVNKIDRETRAEFVRHLLSDIRALEIMLEKVLVETGITSKTSNLMDAITTNEFKQLLFSNKGFHYN</sequence>
<reference evidence="1 2" key="1">
    <citation type="submission" date="2020-03" db="EMBL/GenBank/DDBJ databases">
        <title>Genomic Encyclopedia of Type Strains, Phase IV (KMG-IV): sequencing the most valuable type-strain genomes for metagenomic binning, comparative biology and taxonomic classification.</title>
        <authorList>
            <person name="Goeker M."/>
        </authorList>
    </citation>
    <scope>NUCLEOTIDE SEQUENCE [LARGE SCALE GENOMIC DNA]</scope>
    <source>
        <strain evidence="1 2">DSM 29762</strain>
    </source>
</reference>
<evidence type="ECO:0000313" key="2">
    <source>
        <dbReference type="Proteomes" id="UP000590442"/>
    </source>
</evidence>
<keyword evidence="2" id="KW-1185">Reference proteome</keyword>
<comment type="caution">
    <text evidence="1">The sequence shown here is derived from an EMBL/GenBank/DDBJ whole genome shotgun (WGS) entry which is preliminary data.</text>
</comment>
<dbReference type="EMBL" id="JAATJJ010000001">
    <property type="protein sequence ID" value="NJB70375.1"/>
    <property type="molecule type" value="Genomic_DNA"/>
</dbReference>
<gene>
    <name evidence="1" type="ORF">GGR42_000837</name>
</gene>
<name>A0A846QXK9_9FLAO</name>
<evidence type="ECO:0000313" key="1">
    <source>
        <dbReference type="EMBL" id="NJB70375.1"/>
    </source>
</evidence>
<proteinExistence type="predicted"/>
<dbReference type="AlphaFoldDB" id="A0A846QXK9"/>